<protein>
    <submittedName>
        <fullName evidence="1">Uncharacterized protein</fullName>
    </submittedName>
</protein>
<dbReference type="EMBL" id="CM056815">
    <property type="protein sequence ID" value="KAJ8630541.1"/>
    <property type="molecule type" value="Genomic_DNA"/>
</dbReference>
<comment type="caution">
    <text evidence="1">The sequence shown here is derived from an EMBL/GenBank/DDBJ whole genome shotgun (WGS) entry which is preliminary data.</text>
</comment>
<reference evidence="1 2" key="1">
    <citation type="journal article" date="2022" name="Hortic Res">
        <title>A haplotype resolved chromosomal level avocado genome allows analysis of novel avocado genes.</title>
        <authorList>
            <person name="Nath O."/>
            <person name="Fletcher S.J."/>
            <person name="Hayward A."/>
            <person name="Shaw L.M."/>
            <person name="Masouleh A.K."/>
            <person name="Furtado A."/>
            <person name="Henry R.J."/>
            <person name="Mitter N."/>
        </authorList>
    </citation>
    <scope>NUCLEOTIDE SEQUENCE [LARGE SCALE GENOMIC DNA]</scope>
    <source>
        <strain evidence="2">cv. Hass</strain>
    </source>
</reference>
<sequence>MRRRFDSLMCGREWGENERDLLYLTEKAGVGEMDGAGEGETAGAGEMDEAGEGERAGAEEKGPETDRGERAAAVELLSLLGNDVVWGRKTQGPFGNLQ</sequence>
<organism evidence="1 2">
    <name type="scientific">Persea americana</name>
    <name type="common">Avocado</name>
    <dbReference type="NCBI Taxonomy" id="3435"/>
    <lineage>
        <taxon>Eukaryota</taxon>
        <taxon>Viridiplantae</taxon>
        <taxon>Streptophyta</taxon>
        <taxon>Embryophyta</taxon>
        <taxon>Tracheophyta</taxon>
        <taxon>Spermatophyta</taxon>
        <taxon>Magnoliopsida</taxon>
        <taxon>Magnoliidae</taxon>
        <taxon>Laurales</taxon>
        <taxon>Lauraceae</taxon>
        <taxon>Persea</taxon>
    </lineage>
</organism>
<evidence type="ECO:0000313" key="2">
    <source>
        <dbReference type="Proteomes" id="UP001234297"/>
    </source>
</evidence>
<accession>A0ACC2LAU2</accession>
<keyword evidence="2" id="KW-1185">Reference proteome</keyword>
<name>A0ACC2LAU2_PERAE</name>
<dbReference type="Proteomes" id="UP001234297">
    <property type="component" value="Chromosome 7"/>
</dbReference>
<proteinExistence type="predicted"/>
<gene>
    <name evidence="1" type="ORF">MRB53_023864</name>
</gene>
<evidence type="ECO:0000313" key="1">
    <source>
        <dbReference type="EMBL" id="KAJ8630541.1"/>
    </source>
</evidence>